<protein>
    <submittedName>
        <fullName evidence="1">Uncharacterized protein</fullName>
    </submittedName>
</protein>
<proteinExistence type="predicted"/>
<dbReference type="EMBL" id="LAZR01051653">
    <property type="protein sequence ID" value="KKK84701.1"/>
    <property type="molecule type" value="Genomic_DNA"/>
</dbReference>
<reference evidence="1" key="1">
    <citation type="journal article" date="2015" name="Nature">
        <title>Complex archaea that bridge the gap between prokaryotes and eukaryotes.</title>
        <authorList>
            <person name="Spang A."/>
            <person name="Saw J.H."/>
            <person name="Jorgensen S.L."/>
            <person name="Zaremba-Niedzwiedzka K."/>
            <person name="Martijn J."/>
            <person name="Lind A.E."/>
            <person name="van Eijk R."/>
            <person name="Schleper C."/>
            <person name="Guy L."/>
            <person name="Ettema T.J."/>
        </authorList>
    </citation>
    <scope>NUCLEOTIDE SEQUENCE</scope>
</reference>
<gene>
    <name evidence="1" type="ORF">LCGC14_2780690</name>
</gene>
<comment type="caution">
    <text evidence="1">The sequence shown here is derived from an EMBL/GenBank/DDBJ whole genome shotgun (WGS) entry which is preliminary data.</text>
</comment>
<dbReference type="AlphaFoldDB" id="A0A0F9BJW9"/>
<evidence type="ECO:0000313" key="1">
    <source>
        <dbReference type="EMBL" id="KKK84701.1"/>
    </source>
</evidence>
<accession>A0A0F9BJW9</accession>
<organism evidence="1">
    <name type="scientific">marine sediment metagenome</name>
    <dbReference type="NCBI Taxonomy" id="412755"/>
    <lineage>
        <taxon>unclassified sequences</taxon>
        <taxon>metagenomes</taxon>
        <taxon>ecological metagenomes</taxon>
    </lineage>
</organism>
<name>A0A0F9BJW9_9ZZZZ</name>
<sequence length="60" mass="6334">MGWSGAIVSARAVRTNKAPHIETMLGAGNVDAISIMPAVRKEIDIAMFIVSFMGSSSILL</sequence>